<keyword evidence="2" id="KW-1185">Reference proteome</keyword>
<evidence type="ECO:0000313" key="2">
    <source>
        <dbReference type="Proteomes" id="UP000886595"/>
    </source>
</evidence>
<proteinExistence type="predicted"/>
<gene>
    <name evidence="1" type="ORF">Bca52824_001021</name>
</gene>
<evidence type="ECO:0000313" key="1">
    <source>
        <dbReference type="EMBL" id="KAG2329841.1"/>
    </source>
</evidence>
<dbReference type="EMBL" id="JAAMPC010000001">
    <property type="protein sequence ID" value="KAG2329841.1"/>
    <property type="molecule type" value="Genomic_DNA"/>
</dbReference>
<sequence>MSASTGEVHPCGHPYTINSSTYTYIHSRCNHLGLNLLSCSILMCRNTTAPQTESSPNENFSSLKCLFSSPLSWETHNPNNLSLDEDRSYSFFSAWILRENLGGRT</sequence>
<dbReference type="Proteomes" id="UP000886595">
    <property type="component" value="Unassembled WGS sequence"/>
</dbReference>
<accession>A0A8X7WHQ4</accession>
<reference evidence="1 2" key="1">
    <citation type="submission" date="2020-02" db="EMBL/GenBank/DDBJ databases">
        <authorList>
            <person name="Ma Q."/>
            <person name="Huang Y."/>
            <person name="Song X."/>
            <person name="Pei D."/>
        </authorList>
    </citation>
    <scope>NUCLEOTIDE SEQUENCE [LARGE SCALE GENOMIC DNA]</scope>
    <source>
        <strain evidence="1">Sxm20200214</strain>
        <tissue evidence="1">Leaf</tissue>
    </source>
</reference>
<name>A0A8X7WHQ4_BRACI</name>
<comment type="caution">
    <text evidence="1">The sequence shown here is derived from an EMBL/GenBank/DDBJ whole genome shotgun (WGS) entry which is preliminary data.</text>
</comment>
<protein>
    <submittedName>
        <fullName evidence="1">Uncharacterized protein</fullName>
    </submittedName>
</protein>
<dbReference type="AlphaFoldDB" id="A0A8X7WHQ4"/>
<organism evidence="1 2">
    <name type="scientific">Brassica carinata</name>
    <name type="common">Ethiopian mustard</name>
    <name type="synonym">Abyssinian cabbage</name>
    <dbReference type="NCBI Taxonomy" id="52824"/>
    <lineage>
        <taxon>Eukaryota</taxon>
        <taxon>Viridiplantae</taxon>
        <taxon>Streptophyta</taxon>
        <taxon>Embryophyta</taxon>
        <taxon>Tracheophyta</taxon>
        <taxon>Spermatophyta</taxon>
        <taxon>Magnoliopsida</taxon>
        <taxon>eudicotyledons</taxon>
        <taxon>Gunneridae</taxon>
        <taxon>Pentapetalae</taxon>
        <taxon>rosids</taxon>
        <taxon>malvids</taxon>
        <taxon>Brassicales</taxon>
        <taxon>Brassicaceae</taxon>
        <taxon>Brassiceae</taxon>
        <taxon>Brassica</taxon>
    </lineage>
</organism>